<dbReference type="VEuPathDB" id="VectorBase:SCAU007469"/>
<sequence length="202" mass="22448">MAKFAVFVLFAVIATTRARYQGTELAGPKKGYSKSNEHNDYKFQGSNVYGKNEAQQQNSLKAGFNEQPFGGKEEQRQHYGGYGKSFLVGNQQGNDQKHNVKEDAQKGFGQPNNGYFKNAELHGQNTEGYFYSQQDRQHGENVKLADFSTTTKPIGGYGNNPRRGTSGDTAHSAQKNVKLDEFKHGFGNLKAINKGSYGGRRY</sequence>
<dbReference type="AlphaFoldDB" id="A0A1I8PET9"/>
<organism evidence="3 4">
    <name type="scientific">Stomoxys calcitrans</name>
    <name type="common">Stable fly</name>
    <name type="synonym">Conops calcitrans</name>
    <dbReference type="NCBI Taxonomy" id="35570"/>
    <lineage>
        <taxon>Eukaryota</taxon>
        <taxon>Metazoa</taxon>
        <taxon>Ecdysozoa</taxon>
        <taxon>Arthropoda</taxon>
        <taxon>Hexapoda</taxon>
        <taxon>Insecta</taxon>
        <taxon>Pterygota</taxon>
        <taxon>Neoptera</taxon>
        <taxon>Endopterygota</taxon>
        <taxon>Diptera</taxon>
        <taxon>Brachycera</taxon>
        <taxon>Muscomorpha</taxon>
        <taxon>Muscoidea</taxon>
        <taxon>Muscidae</taxon>
        <taxon>Stomoxys</taxon>
    </lineage>
</organism>
<accession>A0A1I8PET9</accession>
<keyword evidence="2" id="KW-0732">Signal</keyword>
<gene>
    <name evidence="3" type="primary">106082740</name>
</gene>
<keyword evidence="4" id="KW-1185">Reference proteome</keyword>
<evidence type="ECO:0000256" key="1">
    <source>
        <dbReference type="SAM" id="MobiDB-lite"/>
    </source>
</evidence>
<name>A0A1I8PET9_STOCA</name>
<feature type="region of interest" description="Disordered" evidence="1">
    <location>
        <begin position="148"/>
        <end position="173"/>
    </location>
</feature>
<proteinExistence type="predicted"/>
<dbReference type="Proteomes" id="UP000095300">
    <property type="component" value="Unassembled WGS sequence"/>
</dbReference>
<evidence type="ECO:0000313" key="4">
    <source>
        <dbReference type="Proteomes" id="UP000095300"/>
    </source>
</evidence>
<feature type="signal peptide" evidence="2">
    <location>
        <begin position="1"/>
        <end position="18"/>
    </location>
</feature>
<evidence type="ECO:0000256" key="2">
    <source>
        <dbReference type="SAM" id="SignalP"/>
    </source>
</evidence>
<feature type="chain" id="PRO_5009326626" evidence="2">
    <location>
        <begin position="19"/>
        <end position="202"/>
    </location>
</feature>
<protein>
    <submittedName>
        <fullName evidence="3">Uncharacterized protein</fullName>
    </submittedName>
</protein>
<evidence type="ECO:0000313" key="3">
    <source>
        <dbReference type="EnsemblMetazoa" id="SCAU007469-PA"/>
    </source>
</evidence>
<feature type="region of interest" description="Disordered" evidence="1">
    <location>
        <begin position="25"/>
        <end position="45"/>
    </location>
</feature>
<reference evidence="3" key="1">
    <citation type="submission" date="2020-05" db="UniProtKB">
        <authorList>
            <consortium name="EnsemblMetazoa"/>
        </authorList>
    </citation>
    <scope>IDENTIFICATION</scope>
    <source>
        <strain evidence="3">USDA</strain>
    </source>
</reference>
<dbReference type="EnsemblMetazoa" id="SCAU007469-RA">
    <property type="protein sequence ID" value="SCAU007469-PA"/>
    <property type="gene ID" value="SCAU007469"/>
</dbReference>
<feature type="compositionally biased region" description="Polar residues" evidence="1">
    <location>
        <begin position="162"/>
        <end position="173"/>
    </location>
</feature>